<feature type="transmembrane region" description="Helical" evidence="1">
    <location>
        <begin position="289"/>
        <end position="310"/>
    </location>
</feature>
<evidence type="ECO:0008006" key="4">
    <source>
        <dbReference type="Google" id="ProtNLM"/>
    </source>
</evidence>
<keyword evidence="1" id="KW-0472">Membrane</keyword>
<feature type="transmembrane region" description="Helical" evidence="1">
    <location>
        <begin position="264"/>
        <end position="282"/>
    </location>
</feature>
<dbReference type="EMBL" id="PPSX01000005">
    <property type="protein sequence ID" value="RZQ54946.1"/>
    <property type="molecule type" value="Genomic_DNA"/>
</dbReference>
<feature type="transmembrane region" description="Helical" evidence="1">
    <location>
        <begin position="150"/>
        <end position="167"/>
    </location>
</feature>
<feature type="transmembrane region" description="Helical" evidence="1">
    <location>
        <begin position="316"/>
        <end position="335"/>
    </location>
</feature>
<evidence type="ECO:0000313" key="3">
    <source>
        <dbReference type="Proteomes" id="UP000291338"/>
    </source>
</evidence>
<dbReference type="Proteomes" id="UP000291338">
    <property type="component" value="Unassembled WGS sequence"/>
</dbReference>
<organism evidence="2 3">
    <name type="scientific">Pseudoalteromonas phenolica</name>
    <dbReference type="NCBI Taxonomy" id="161398"/>
    <lineage>
        <taxon>Bacteria</taxon>
        <taxon>Pseudomonadati</taxon>
        <taxon>Pseudomonadota</taxon>
        <taxon>Gammaproteobacteria</taxon>
        <taxon>Alteromonadales</taxon>
        <taxon>Pseudoalteromonadaceae</taxon>
        <taxon>Pseudoalteromonas</taxon>
    </lineage>
</organism>
<feature type="transmembrane region" description="Helical" evidence="1">
    <location>
        <begin position="35"/>
        <end position="53"/>
    </location>
</feature>
<dbReference type="Pfam" id="PF14897">
    <property type="entry name" value="EpsG"/>
    <property type="match status" value="1"/>
</dbReference>
<sequence>MIDLVHNFYSNLLGCLLLIIFFFHLYQHSKAPESLQWFTLASVLLVLVLFLGFRSINSGVDTPAYYFFYSEVKMFSSNERGFEPGFYYITKLFGELNSFHLLLSFIVFVQVFSVFLSAKLIKINDAILPVMLFVSLLPGFDLMTNGLRQGVSLSVGMLIVVCGYHLAWVRPMILSAVFLHKSMLSYILSVFIPNAFYNRKFLKLIVLSGLIVTLVGFAGSSLGGGIKFADLLPLPLPGTGHSLGTKIDMYLYIEKQLLSQSMKLYFLLLSYGLIAPFIYFLFKGNDVSVIGRLAFLCLTLQFVFLLIWWTNFAYRFMYLSYIPSILLSVRVVEILQSKVLKLYLYFFVLLGLFTTYSSKNFASFNLTHFTG</sequence>
<dbReference type="AlphaFoldDB" id="A0A4Q7ITI2"/>
<comment type="caution">
    <text evidence="2">The sequence shown here is derived from an EMBL/GenBank/DDBJ whole genome shotgun (WGS) entry which is preliminary data.</text>
</comment>
<dbReference type="InterPro" id="IPR049458">
    <property type="entry name" value="EpsG-like"/>
</dbReference>
<gene>
    <name evidence="2" type="ORF">C1E23_01285</name>
</gene>
<feature type="transmembrane region" description="Helical" evidence="1">
    <location>
        <begin position="12"/>
        <end position="29"/>
    </location>
</feature>
<feature type="transmembrane region" description="Helical" evidence="1">
    <location>
        <begin position="204"/>
        <end position="226"/>
    </location>
</feature>
<feature type="transmembrane region" description="Helical" evidence="1">
    <location>
        <begin position="342"/>
        <end position="358"/>
    </location>
</feature>
<name>A0A4Q7ITI2_9GAMM</name>
<protein>
    <recommendedName>
        <fullName evidence="4">EpsG family protein</fullName>
    </recommendedName>
</protein>
<reference evidence="2 3" key="1">
    <citation type="submission" date="2018-01" db="EMBL/GenBank/DDBJ databases">
        <title>Co-occurrence of chitin degradation, pigmentation and bioactivity in marine Pseudoalteromonas.</title>
        <authorList>
            <person name="Paulsen S."/>
            <person name="Gram L."/>
            <person name="Machado H."/>
        </authorList>
    </citation>
    <scope>NUCLEOTIDE SEQUENCE [LARGE SCALE GENOMIC DNA]</scope>
    <source>
        <strain evidence="2 3">S3898</strain>
    </source>
</reference>
<keyword evidence="1" id="KW-1133">Transmembrane helix</keyword>
<feature type="transmembrane region" description="Helical" evidence="1">
    <location>
        <begin position="173"/>
        <end position="192"/>
    </location>
</feature>
<keyword evidence="1" id="KW-0812">Transmembrane</keyword>
<accession>A0A4Q7ITI2</accession>
<evidence type="ECO:0000256" key="1">
    <source>
        <dbReference type="SAM" id="Phobius"/>
    </source>
</evidence>
<proteinExistence type="predicted"/>
<feature type="transmembrane region" description="Helical" evidence="1">
    <location>
        <begin position="126"/>
        <end position="143"/>
    </location>
</feature>
<feature type="transmembrane region" description="Helical" evidence="1">
    <location>
        <begin position="99"/>
        <end position="120"/>
    </location>
</feature>
<evidence type="ECO:0000313" key="2">
    <source>
        <dbReference type="EMBL" id="RZQ54946.1"/>
    </source>
</evidence>